<sequence>MTVAYLLNHTKVCTNNLQTLHMHSNPSKSSPLHPLGRVRAHIQSFTALLMNQSAGSVLFISARSNRSDSFSLSCQSSREARRLREEEGVLKHLGSSTTPSISVCLVEMWNFVVV</sequence>
<comment type="caution">
    <text evidence="1">The sequence shown here is derived from an EMBL/GenBank/DDBJ whole genome shotgun (WGS) entry which is preliminary data.</text>
</comment>
<name>A0ABV0U9N9_9TELE</name>
<proteinExistence type="predicted"/>
<accession>A0ABV0U9N9</accession>
<keyword evidence="2" id="KW-1185">Reference proteome</keyword>
<evidence type="ECO:0000313" key="1">
    <source>
        <dbReference type="EMBL" id="MEQ2240883.1"/>
    </source>
</evidence>
<organism evidence="1 2">
    <name type="scientific">Ilyodon furcidens</name>
    <name type="common">goldbreast splitfin</name>
    <dbReference type="NCBI Taxonomy" id="33524"/>
    <lineage>
        <taxon>Eukaryota</taxon>
        <taxon>Metazoa</taxon>
        <taxon>Chordata</taxon>
        <taxon>Craniata</taxon>
        <taxon>Vertebrata</taxon>
        <taxon>Euteleostomi</taxon>
        <taxon>Actinopterygii</taxon>
        <taxon>Neopterygii</taxon>
        <taxon>Teleostei</taxon>
        <taxon>Neoteleostei</taxon>
        <taxon>Acanthomorphata</taxon>
        <taxon>Ovalentaria</taxon>
        <taxon>Atherinomorphae</taxon>
        <taxon>Cyprinodontiformes</taxon>
        <taxon>Goodeidae</taxon>
        <taxon>Ilyodon</taxon>
    </lineage>
</organism>
<gene>
    <name evidence="1" type="ORF">ILYODFUR_019646</name>
</gene>
<protein>
    <submittedName>
        <fullName evidence="1">Uncharacterized protein</fullName>
    </submittedName>
</protein>
<evidence type="ECO:0000313" key="2">
    <source>
        <dbReference type="Proteomes" id="UP001482620"/>
    </source>
</evidence>
<reference evidence="1 2" key="1">
    <citation type="submission" date="2021-06" db="EMBL/GenBank/DDBJ databases">
        <authorList>
            <person name="Palmer J.M."/>
        </authorList>
    </citation>
    <scope>NUCLEOTIDE SEQUENCE [LARGE SCALE GENOMIC DNA]</scope>
    <source>
        <strain evidence="2">if_2019</strain>
        <tissue evidence="1">Muscle</tissue>
    </source>
</reference>
<dbReference type="EMBL" id="JAHRIQ010059905">
    <property type="protein sequence ID" value="MEQ2240883.1"/>
    <property type="molecule type" value="Genomic_DNA"/>
</dbReference>
<dbReference type="Proteomes" id="UP001482620">
    <property type="component" value="Unassembled WGS sequence"/>
</dbReference>